<reference evidence="9 10" key="1">
    <citation type="journal article" date="2020" name="Arch. Microbiol.">
        <title>The genome sequence of the giant phototrophic gammaproteobacterium Thiospirillum jenense gives insight into its physiological properties and phylogenetic relationships.</title>
        <authorList>
            <person name="Imhoff J.F."/>
            <person name="Meyer T.E."/>
            <person name="Kyndt J.A."/>
        </authorList>
    </citation>
    <scope>NUCLEOTIDE SEQUENCE [LARGE SCALE GENOMIC DNA]</scope>
    <source>
        <strain evidence="9 10">DSM 216</strain>
    </source>
</reference>
<gene>
    <name evidence="7" type="primary">ubiX</name>
    <name evidence="9" type="ORF">HUK38_01585</name>
</gene>
<dbReference type="HAMAP" id="MF_01984">
    <property type="entry name" value="ubiX_pad"/>
    <property type="match status" value="1"/>
</dbReference>
<comment type="caution">
    <text evidence="7">Lacks conserved residue(s) required for the propagation of feature annotation.</text>
</comment>
<evidence type="ECO:0000256" key="7">
    <source>
        <dbReference type="HAMAP-Rule" id="MF_01984"/>
    </source>
</evidence>
<dbReference type="PANTHER" id="PTHR43374:SF1">
    <property type="entry name" value="FLAVIN PRENYLTRANSFERASE PAD1, MITOCHONDRIAL"/>
    <property type="match status" value="1"/>
</dbReference>
<dbReference type="PANTHER" id="PTHR43374">
    <property type="entry name" value="FLAVIN PRENYLTRANSFERASE"/>
    <property type="match status" value="1"/>
</dbReference>
<evidence type="ECO:0000256" key="3">
    <source>
        <dbReference type="ARBA" id="ARBA00022643"/>
    </source>
</evidence>
<dbReference type="NCBIfam" id="NF004685">
    <property type="entry name" value="PRK06029.1"/>
    <property type="match status" value="1"/>
</dbReference>
<keyword evidence="1 7" id="KW-0637">Prenyltransferase</keyword>
<name>A0A839H3W0_9GAMM</name>
<sequence length="224" mass="24114">MFELLTSDGNAPAPLGWSKTVTLAWTGASGMQYGWRLLECLIAAQVRVYLLISPAAQVVSKLELGVTIPAQPLVAQQFFSDHCRAAPGQLRVFGRQQWTAPVASGSHAPDAMVICPCTVATLASVAAGLSDDLINRAADVMLKEQRKLIMVLRETPLSVIHLENMLRLARAGAVIMPASPGFYGQPQTVNDLVDFIVARVLDHLQVAHSLLPRWGDESPPAAID</sequence>
<feature type="binding site" evidence="7">
    <location>
        <position position="183"/>
    </location>
    <ligand>
        <name>dimethylallyl phosphate</name>
        <dbReference type="ChEBI" id="CHEBI:88052"/>
    </ligand>
</feature>
<feature type="binding site" evidence="7">
    <location>
        <begin position="27"/>
        <end position="29"/>
    </location>
    <ligand>
        <name>FMN</name>
        <dbReference type="ChEBI" id="CHEBI:58210"/>
    </ligand>
</feature>
<feature type="domain" description="Flavoprotein" evidence="8">
    <location>
        <begin position="19"/>
        <end position="204"/>
    </location>
</feature>
<feature type="binding site" evidence="7">
    <location>
        <position position="53"/>
    </location>
    <ligand>
        <name>FMN</name>
        <dbReference type="ChEBI" id="CHEBI:58210"/>
    </ligand>
</feature>
<proteinExistence type="inferred from homology"/>
<evidence type="ECO:0000256" key="6">
    <source>
        <dbReference type="ARBA" id="ARBA00060793"/>
    </source>
</evidence>
<dbReference type="EC" id="2.5.1.129" evidence="7"/>
<evidence type="ECO:0000313" key="9">
    <source>
        <dbReference type="EMBL" id="MBB1124923.1"/>
    </source>
</evidence>
<dbReference type="NCBIfam" id="TIGR00421">
    <property type="entry name" value="ubiX_pad"/>
    <property type="match status" value="1"/>
</dbReference>
<dbReference type="GO" id="GO:0016831">
    <property type="term" value="F:carboxy-lyase activity"/>
    <property type="evidence" value="ECO:0007669"/>
    <property type="project" value="TreeGrafter"/>
</dbReference>
<keyword evidence="2 7" id="KW-0285">Flavoprotein</keyword>
<dbReference type="InterPro" id="IPR003382">
    <property type="entry name" value="Flavoprotein"/>
</dbReference>
<dbReference type="InterPro" id="IPR004507">
    <property type="entry name" value="UbiX-like"/>
</dbReference>
<feature type="binding site" evidence="7">
    <location>
        <position position="199"/>
    </location>
    <ligand>
        <name>dimethylallyl phosphate</name>
        <dbReference type="ChEBI" id="CHEBI:88052"/>
    </ligand>
</feature>
<dbReference type="Pfam" id="PF02441">
    <property type="entry name" value="Flavoprotein"/>
    <property type="match status" value="1"/>
</dbReference>
<evidence type="ECO:0000256" key="1">
    <source>
        <dbReference type="ARBA" id="ARBA00022602"/>
    </source>
</evidence>
<dbReference type="SUPFAM" id="SSF52507">
    <property type="entry name" value="Homo-oligomeric flavin-containing Cys decarboxylases, HFCD"/>
    <property type="match status" value="1"/>
</dbReference>
<keyword evidence="10" id="KW-1185">Reference proteome</keyword>
<dbReference type="InterPro" id="IPR036551">
    <property type="entry name" value="Flavin_trans-like"/>
</dbReference>
<dbReference type="Proteomes" id="UP000548632">
    <property type="component" value="Unassembled WGS sequence"/>
</dbReference>
<comment type="function">
    <text evidence="7">Flavin prenyltransferase that catalyzes the synthesis of the prenylated FMN cofactor (prenyl-FMN) for 4-hydroxy-3-polyprenylbenzoic acid decarboxylase UbiD. The prenyltransferase is metal-independent and links a dimethylallyl moiety from dimethylallyl monophosphate (DMAP) to the flavin N5 and C6 atoms of FMN.</text>
</comment>
<protein>
    <recommendedName>
        <fullName evidence="7">Flavin prenyltransferase UbiX</fullName>
        <ecNumber evidence="7">2.5.1.129</ecNumber>
    </recommendedName>
</protein>
<dbReference type="GO" id="GO:0106141">
    <property type="term" value="F:flavin prenyltransferase activity"/>
    <property type="evidence" value="ECO:0007669"/>
    <property type="project" value="UniProtKB-EC"/>
</dbReference>
<organism evidence="9 10">
    <name type="scientific">Thiospirillum jenense</name>
    <dbReference type="NCBI Taxonomy" id="1653858"/>
    <lineage>
        <taxon>Bacteria</taxon>
        <taxon>Pseudomonadati</taxon>
        <taxon>Pseudomonadota</taxon>
        <taxon>Gammaproteobacteria</taxon>
        <taxon>Chromatiales</taxon>
        <taxon>Chromatiaceae</taxon>
        <taxon>Thiospirillum</taxon>
    </lineage>
</organism>
<dbReference type="Gene3D" id="3.40.50.1950">
    <property type="entry name" value="Flavin prenyltransferase-like"/>
    <property type="match status" value="1"/>
</dbReference>
<dbReference type="EMBL" id="JABVCQ010000003">
    <property type="protein sequence ID" value="MBB1124923.1"/>
    <property type="molecule type" value="Genomic_DNA"/>
</dbReference>
<evidence type="ECO:0000313" key="10">
    <source>
        <dbReference type="Proteomes" id="UP000548632"/>
    </source>
</evidence>
<feature type="binding site" evidence="7">
    <location>
        <position position="153"/>
    </location>
    <ligand>
        <name>FMN</name>
        <dbReference type="ChEBI" id="CHEBI:58210"/>
    </ligand>
</feature>
<dbReference type="AlphaFoldDB" id="A0A839H3W0"/>
<dbReference type="FunFam" id="3.40.50.1950:FF:000001">
    <property type="entry name" value="Flavin prenyltransferase UbiX"/>
    <property type="match status" value="1"/>
</dbReference>
<keyword evidence="3 7" id="KW-0288">FMN</keyword>
<comment type="catalytic activity">
    <reaction evidence="5 7">
        <text>dimethylallyl phosphate + FMNH2 = prenylated FMNH2 + phosphate</text>
        <dbReference type="Rhea" id="RHEA:37743"/>
        <dbReference type="ChEBI" id="CHEBI:43474"/>
        <dbReference type="ChEBI" id="CHEBI:57618"/>
        <dbReference type="ChEBI" id="CHEBI:87467"/>
        <dbReference type="ChEBI" id="CHEBI:88052"/>
        <dbReference type="EC" id="2.5.1.129"/>
    </reaction>
</comment>
<accession>A0A839H3W0</accession>
<evidence type="ECO:0000256" key="4">
    <source>
        <dbReference type="ARBA" id="ARBA00022679"/>
    </source>
</evidence>
<evidence type="ECO:0000256" key="2">
    <source>
        <dbReference type="ARBA" id="ARBA00022630"/>
    </source>
</evidence>
<evidence type="ECO:0000256" key="5">
    <source>
        <dbReference type="ARBA" id="ARBA00050612"/>
    </source>
</evidence>
<comment type="caution">
    <text evidence="9">The sequence shown here is derived from an EMBL/GenBank/DDBJ whole genome shotgun (WGS) entry which is preliminary data.</text>
</comment>
<feature type="binding site" evidence="7">
    <location>
        <begin position="118"/>
        <end position="121"/>
    </location>
    <ligand>
        <name>FMN</name>
        <dbReference type="ChEBI" id="CHEBI:58210"/>
    </ligand>
</feature>
<keyword evidence="4 7" id="KW-0808">Transferase</keyword>
<evidence type="ECO:0000259" key="8">
    <source>
        <dbReference type="Pfam" id="PF02441"/>
    </source>
</evidence>
<comment type="similarity">
    <text evidence="6 7">Belongs to the UbiX/PAD1 family.</text>
</comment>